<reference evidence="1" key="1">
    <citation type="submission" date="2012-08" db="EMBL/GenBank/DDBJ databases">
        <title>Comparative genomics of metastatic and non-metastatic Leishmania guyanensis provides insights into polygenic factors involved in Leishmania RNA virus infection.</title>
        <authorList>
            <person name="Smith D."/>
            <person name="Hertz-Fowler C."/>
            <person name="Martin R."/>
            <person name="Dickens N."/>
            <person name="Fasel N."/>
            <person name="Falquet L."/>
            <person name="Beverley S."/>
            <person name="Zangger H."/>
            <person name="Calderon-Copete S."/>
            <person name="Mottram J."/>
            <person name="Xenarios I."/>
        </authorList>
    </citation>
    <scope>NUCLEOTIDE SEQUENCE</scope>
    <source>
        <strain evidence="1">MHOM/BR/75/M4147/SSU:IR2SAT-LUC</strain>
    </source>
</reference>
<protein>
    <submittedName>
        <fullName evidence="1">Uncharacterized protein</fullName>
    </submittedName>
</protein>
<evidence type="ECO:0000313" key="1">
    <source>
        <dbReference type="EMBL" id="CCM17612.1"/>
    </source>
</evidence>
<accession>A0A1E1J203</accession>
<organism evidence="1">
    <name type="scientific">Leishmania guyanensis</name>
    <dbReference type="NCBI Taxonomy" id="5670"/>
    <lineage>
        <taxon>Eukaryota</taxon>
        <taxon>Discoba</taxon>
        <taxon>Euglenozoa</taxon>
        <taxon>Kinetoplastea</taxon>
        <taxon>Metakinetoplastina</taxon>
        <taxon>Trypanosomatida</taxon>
        <taxon>Trypanosomatidae</taxon>
        <taxon>Leishmaniinae</taxon>
        <taxon>Leishmania</taxon>
        <taxon>Leishmania guyanensis species complex</taxon>
    </lineage>
</organism>
<sequence>MSSLRRLHEHRCSCRLSRCALSYSVIPCPLSLCRRHPFLFFAENGHTPYPVFARSWCATKVTPLRSLSRSFSPFTGSVKYHNGQAF</sequence>
<dbReference type="AlphaFoldDB" id="A0A1E1J203"/>
<dbReference type="EMBL" id="CALQ01001345">
    <property type="protein sequence ID" value="CCM17612.1"/>
    <property type="molecule type" value="Genomic_DNA"/>
</dbReference>
<proteinExistence type="predicted"/>
<gene>
    <name evidence="1" type="primary">LgM4147LRVhigh.30.01680.00100</name>
    <name evidence="1" type="ORF">BN36_3051110</name>
</gene>
<name>A0A1E1J203_LEIGU</name>